<dbReference type="RefSeq" id="WP_126552958.1">
    <property type="nucleotide sequence ID" value="NZ_BIFS01000001.1"/>
</dbReference>
<dbReference type="EMBL" id="BIFS01000001">
    <property type="protein sequence ID" value="GCE21345.1"/>
    <property type="molecule type" value="Genomic_DNA"/>
</dbReference>
<evidence type="ECO:0000256" key="7">
    <source>
        <dbReference type="SAM" id="Phobius"/>
    </source>
</evidence>
<keyword evidence="6 7" id="KW-0472">Membrane</keyword>
<evidence type="ECO:0000256" key="1">
    <source>
        <dbReference type="ARBA" id="ARBA00004651"/>
    </source>
</evidence>
<feature type="transmembrane region" description="Helical" evidence="7">
    <location>
        <begin position="195"/>
        <end position="213"/>
    </location>
</feature>
<name>A0A402AQL8_9CHLR</name>
<feature type="transmembrane region" description="Helical" evidence="7">
    <location>
        <begin position="376"/>
        <end position="397"/>
    </location>
</feature>
<evidence type="ECO:0000256" key="2">
    <source>
        <dbReference type="ARBA" id="ARBA00022448"/>
    </source>
</evidence>
<feature type="transmembrane region" description="Helical" evidence="7">
    <location>
        <begin position="417"/>
        <end position="437"/>
    </location>
</feature>
<comment type="subcellular location">
    <subcellularLocation>
        <location evidence="1">Cell membrane</location>
        <topology evidence="1">Multi-pass membrane protein</topology>
    </subcellularLocation>
</comment>
<feature type="transmembrane region" description="Helical" evidence="7">
    <location>
        <begin position="317"/>
        <end position="334"/>
    </location>
</feature>
<evidence type="ECO:0000256" key="5">
    <source>
        <dbReference type="ARBA" id="ARBA00022989"/>
    </source>
</evidence>
<dbReference type="InterPro" id="IPR011701">
    <property type="entry name" value="MFS"/>
</dbReference>
<dbReference type="InterPro" id="IPR036259">
    <property type="entry name" value="MFS_trans_sf"/>
</dbReference>
<keyword evidence="9" id="KW-1185">Reference proteome</keyword>
<evidence type="ECO:0000313" key="9">
    <source>
        <dbReference type="Proteomes" id="UP000287188"/>
    </source>
</evidence>
<evidence type="ECO:0000256" key="4">
    <source>
        <dbReference type="ARBA" id="ARBA00022692"/>
    </source>
</evidence>
<feature type="transmembrane region" description="Helical" evidence="7">
    <location>
        <begin position="24"/>
        <end position="48"/>
    </location>
</feature>
<evidence type="ECO:0000256" key="6">
    <source>
        <dbReference type="ARBA" id="ARBA00023136"/>
    </source>
</evidence>
<feature type="transmembrane region" description="Helical" evidence="7">
    <location>
        <begin position="284"/>
        <end position="305"/>
    </location>
</feature>
<keyword evidence="3" id="KW-1003">Cell membrane</keyword>
<accession>A0A402AQL8</accession>
<dbReference type="PANTHER" id="PTHR43266">
    <property type="entry name" value="MACROLIDE-EFFLUX PROTEIN"/>
    <property type="match status" value="1"/>
</dbReference>
<feature type="transmembrane region" description="Helical" evidence="7">
    <location>
        <begin position="340"/>
        <end position="364"/>
    </location>
</feature>
<organism evidence="8 9">
    <name type="scientific">Dictyobacter kobayashii</name>
    <dbReference type="NCBI Taxonomy" id="2014872"/>
    <lineage>
        <taxon>Bacteria</taxon>
        <taxon>Bacillati</taxon>
        <taxon>Chloroflexota</taxon>
        <taxon>Ktedonobacteria</taxon>
        <taxon>Ktedonobacterales</taxon>
        <taxon>Dictyobacteraceae</taxon>
        <taxon>Dictyobacter</taxon>
    </lineage>
</organism>
<evidence type="ECO:0000313" key="8">
    <source>
        <dbReference type="EMBL" id="GCE21345.1"/>
    </source>
</evidence>
<proteinExistence type="predicted"/>
<sequence>MLYRYQKLRALYGRRLQLINRNYTFLWLGQSVSIIGDTIFDTVLVLWVGTLLRNESYAPLAVSGVGLAAALPALLLSPFAGVLVDRWPKQRTMLVMDALRALLVCCLLLVTGALPVPLLAVPGLPLPLKLALMYIVVAAASSCSQFFNPSNMALLGKIVPEQQRTRASALSMGTGMLGWTVGPAIASVLYASFGIGWAIVFNAISFGWSWCMIRQIRASGPRLSDEVKRVQSHFFKELWEGLSFIRGNALLFSLLLADCGWLFGLGIVNTLCLFLVTGNLHVPASLYGPFCAIPAAGGILGTWLVGRYASKVGETRIYSYAVLVSGASVLFIGWQSSPWLALLGFFIANVSNMHGAVVAGPLILKATPEKLVGRIFAARGTAIMVSSMLATFLSGYLSSTFMRPLHISLYAASFNAINVLYICAGFIILLSGCYAWWRLARKG</sequence>
<keyword evidence="2" id="KW-0813">Transport</keyword>
<comment type="caution">
    <text evidence="8">The sequence shown here is derived from an EMBL/GenBank/DDBJ whole genome shotgun (WGS) entry which is preliminary data.</text>
</comment>
<dbReference type="Proteomes" id="UP000287188">
    <property type="component" value="Unassembled WGS sequence"/>
</dbReference>
<dbReference type="Pfam" id="PF07690">
    <property type="entry name" value="MFS_1"/>
    <property type="match status" value="1"/>
</dbReference>
<dbReference type="GO" id="GO:0005886">
    <property type="term" value="C:plasma membrane"/>
    <property type="evidence" value="ECO:0007669"/>
    <property type="project" value="UniProtKB-SubCell"/>
</dbReference>
<dbReference type="CDD" id="cd06173">
    <property type="entry name" value="MFS_MefA_like"/>
    <property type="match status" value="1"/>
</dbReference>
<reference evidence="9" key="1">
    <citation type="submission" date="2018-12" db="EMBL/GenBank/DDBJ databases">
        <title>Tengunoibacter tsumagoiensis gen. nov., sp. nov., Dictyobacter kobayashii sp. nov., D. alpinus sp. nov., and D. joshuensis sp. nov. and description of Dictyobacteraceae fam. nov. within the order Ktedonobacterales isolated from Tengu-no-mugimeshi.</title>
        <authorList>
            <person name="Wang C.M."/>
            <person name="Zheng Y."/>
            <person name="Sakai Y."/>
            <person name="Toyoda A."/>
            <person name="Minakuchi Y."/>
            <person name="Abe K."/>
            <person name="Yokota A."/>
            <person name="Yabe S."/>
        </authorList>
    </citation>
    <scope>NUCLEOTIDE SEQUENCE [LARGE SCALE GENOMIC DNA]</scope>
    <source>
        <strain evidence="9">Uno11</strain>
    </source>
</reference>
<dbReference type="SUPFAM" id="SSF103473">
    <property type="entry name" value="MFS general substrate transporter"/>
    <property type="match status" value="1"/>
</dbReference>
<dbReference type="Gene3D" id="1.20.1250.20">
    <property type="entry name" value="MFS general substrate transporter like domains"/>
    <property type="match status" value="1"/>
</dbReference>
<gene>
    <name evidence="8" type="ORF">KDK_51450</name>
</gene>
<feature type="transmembrane region" description="Helical" evidence="7">
    <location>
        <begin position="60"/>
        <end position="80"/>
    </location>
</feature>
<keyword evidence="4 7" id="KW-0812">Transmembrane</keyword>
<keyword evidence="5 7" id="KW-1133">Transmembrane helix</keyword>
<protein>
    <submittedName>
        <fullName evidence="8">MFS transporter</fullName>
    </submittedName>
</protein>
<dbReference type="OrthoDB" id="147686at2"/>
<feature type="transmembrane region" description="Helical" evidence="7">
    <location>
        <begin position="101"/>
        <end position="124"/>
    </location>
</feature>
<dbReference type="GO" id="GO:0022857">
    <property type="term" value="F:transmembrane transporter activity"/>
    <property type="evidence" value="ECO:0007669"/>
    <property type="project" value="InterPro"/>
</dbReference>
<dbReference type="PANTHER" id="PTHR43266:SF2">
    <property type="entry name" value="MAJOR FACILITATOR SUPERFAMILY (MFS) PROFILE DOMAIN-CONTAINING PROTEIN"/>
    <property type="match status" value="1"/>
</dbReference>
<feature type="transmembrane region" description="Helical" evidence="7">
    <location>
        <begin position="249"/>
        <end position="278"/>
    </location>
</feature>
<evidence type="ECO:0000256" key="3">
    <source>
        <dbReference type="ARBA" id="ARBA00022475"/>
    </source>
</evidence>
<dbReference type="AlphaFoldDB" id="A0A402AQL8"/>